<dbReference type="InterPro" id="IPR011051">
    <property type="entry name" value="RmlC_Cupin_sf"/>
</dbReference>
<reference evidence="8 9" key="1">
    <citation type="submission" date="2023-08" db="EMBL/GenBank/DDBJ databases">
        <title>Implementing the SeqCode for naming new Mesorhizobium species isolated from Vachellia karroo root nodules.</title>
        <authorList>
            <person name="Van Lill M."/>
        </authorList>
    </citation>
    <scope>NUCLEOTIDE SEQUENCE [LARGE SCALE GENOMIC DNA]</scope>
    <source>
        <strain evidence="8 9">VK23A</strain>
    </source>
</reference>
<comment type="catalytic activity">
    <reaction evidence="1">
        <text>dTDP-4-dehydro-6-deoxy-alpha-D-glucose = dTDP-4-dehydro-beta-L-rhamnose</text>
        <dbReference type="Rhea" id="RHEA:16969"/>
        <dbReference type="ChEBI" id="CHEBI:57649"/>
        <dbReference type="ChEBI" id="CHEBI:62830"/>
        <dbReference type="EC" id="5.1.3.13"/>
    </reaction>
</comment>
<evidence type="ECO:0000256" key="4">
    <source>
        <dbReference type="ARBA" id="ARBA00019595"/>
    </source>
</evidence>
<organism evidence="8 9">
    <name type="scientific">Mesorhizobium dulcispinae</name>
    <dbReference type="NCBI Taxonomy" id="3072316"/>
    <lineage>
        <taxon>Bacteria</taxon>
        <taxon>Pseudomonadati</taxon>
        <taxon>Pseudomonadota</taxon>
        <taxon>Alphaproteobacteria</taxon>
        <taxon>Hyphomicrobiales</taxon>
        <taxon>Phyllobacteriaceae</taxon>
        <taxon>Mesorhizobium</taxon>
    </lineage>
</organism>
<comment type="function">
    <text evidence="2">Catalyzes the epimerization of the C3' and C5'positions of dTDP-6-deoxy-D-xylo-4-hexulose, forming dTDP-6-deoxy-L-lyxo-4-hexulose.</text>
</comment>
<dbReference type="Gene3D" id="2.60.120.10">
    <property type="entry name" value="Jelly Rolls"/>
    <property type="match status" value="1"/>
</dbReference>
<evidence type="ECO:0000256" key="7">
    <source>
        <dbReference type="ARBA" id="ARBA00033311"/>
    </source>
</evidence>
<gene>
    <name evidence="8" type="ORF">RFM27_27910</name>
</gene>
<dbReference type="RefSeq" id="WP_320318630.1">
    <property type="nucleotide sequence ID" value="NZ_JAVIIX010000023.1"/>
</dbReference>
<protein>
    <recommendedName>
        <fullName evidence="4">dTDP-4-dehydrorhamnose 3,5-epimerase</fullName>
        <ecNumber evidence="3">5.1.3.13</ecNumber>
    </recommendedName>
    <alternativeName>
        <fullName evidence="6">Thymidine diphospho-4-keto-rhamnose 3,5-epimerase</fullName>
    </alternativeName>
    <alternativeName>
        <fullName evidence="5">dTDP-4-keto-6-deoxyglucose 3,5-epimerase</fullName>
    </alternativeName>
    <alternativeName>
        <fullName evidence="7">dTDP-6-deoxy-D-xylo-4-hexulose 3,5-epimerase</fullName>
    </alternativeName>
</protein>
<evidence type="ECO:0000313" key="8">
    <source>
        <dbReference type="EMBL" id="MDX8475915.1"/>
    </source>
</evidence>
<dbReference type="InterPro" id="IPR014710">
    <property type="entry name" value="RmlC-like_jellyroll"/>
</dbReference>
<proteinExistence type="predicted"/>
<dbReference type="EMBL" id="JAVIIZ010000024">
    <property type="protein sequence ID" value="MDX8475915.1"/>
    <property type="molecule type" value="Genomic_DNA"/>
</dbReference>
<dbReference type="InterPro" id="IPR000888">
    <property type="entry name" value="RmlC-like"/>
</dbReference>
<dbReference type="EC" id="5.1.3.13" evidence="3"/>
<evidence type="ECO:0000256" key="1">
    <source>
        <dbReference type="ARBA" id="ARBA00001298"/>
    </source>
</evidence>
<comment type="caution">
    <text evidence="8">The sequence shown here is derived from an EMBL/GenBank/DDBJ whole genome shotgun (WGS) entry which is preliminary data.</text>
</comment>
<evidence type="ECO:0000256" key="3">
    <source>
        <dbReference type="ARBA" id="ARBA00012098"/>
    </source>
</evidence>
<evidence type="ECO:0000313" key="9">
    <source>
        <dbReference type="Proteomes" id="UP001271780"/>
    </source>
</evidence>
<name>A0ABU4XME4_9HYPH</name>
<evidence type="ECO:0000256" key="5">
    <source>
        <dbReference type="ARBA" id="ARBA00029758"/>
    </source>
</evidence>
<evidence type="ECO:0000256" key="2">
    <source>
        <dbReference type="ARBA" id="ARBA00001997"/>
    </source>
</evidence>
<dbReference type="SUPFAM" id="SSF51182">
    <property type="entry name" value="RmlC-like cupins"/>
    <property type="match status" value="1"/>
</dbReference>
<dbReference type="Pfam" id="PF00908">
    <property type="entry name" value="dTDP_sugar_isom"/>
    <property type="match status" value="1"/>
</dbReference>
<sequence>MSARLSVEQTPLAGLMVITRNVLSDHRGYLERLFCTTELARFLDGREIAQINHTLTRNAGAARGMHFQRQPFQETKIVSCLRGEVFDVAVDLRKGSATFGKWYGTVLSADNHSSLYIPEGFAHGFQTLCSDCELIYFHTAPYSAEAEGAVNMLDPAFGIEWPMAITERSTRDESHPFITSAFEGLET</sequence>
<accession>A0ABU4XME4</accession>
<dbReference type="CDD" id="cd00438">
    <property type="entry name" value="cupin_RmlC"/>
    <property type="match status" value="1"/>
</dbReference>
<evidence type="ECO:0000256" key="6">
    <source>
        <dbReference type="ARBA" id="ARBA00031424"/>
    </source>
</evidence>
<keyword evidence="9" id="KW-1185">Reference proteome</keyword>
<dbReference type="PANTHER" id="PTHR21047:SF2">
    <property type="entry name" value="THYMIDINE DIPHOSPHO-4-KETO-RHAMNOSE 3,5-EPIMERASE"/>
    <property type="match status" value="1"/>
</dbReference>
<dbReference type="Proteomes" id="UP001271780">
    <property type="component" value="Unassembled WGS sequence"/>
</dbReference>
<dbReference type="PANTHER" id="PTHR21047">
    <property type="entry name" value="DTDP-6-DEOXY-D-GLUCOSE-3,5 EPIMERASE"/>
    <property type="match status" value="1"/>
</dbReference>